<dbReference type="STRING" id="29655.A0A0K9NW02"/>
<feature type="signal peptide" evidence="6">
    <location>
        <begin position="1"/>
        <end position="22"/>
    </location>
</feature>
<accession>A0A0K9NW02</accession>
<evidence type="ECO:0000256" key="5">
    <source>
        <dbReference type="SAM" id="MobiDB-lite"/>
    </source>
</evidence>
<evidence type="ECO:0000259" key="7">
    <source>
        <dbReference type="PROSITE" id="PS50836"/>
    </source>
</evidence>
<evidence type="ECO:0000256" key="1">
    <source>
        <dbReference type="ARBA" id="ARBA00004370"/>
    </source>
</evidence>
<dbReference type="Proteomes" id="UP000036987">
    <property type="component" value="Unassembled WGS sequence"/>
</dbReference>
<evidence type="ECO:0000313" key="8">
    <source>
        <dbReference type="EMBL" id="KMZ60828.1"/>
    </source>
</evidence>
<comment type="caution">
    <text evidence="8">The sequence shown here is derived from an EMBL/GenBank/DDBJ whole genome shotgun (WGS) entry which is preliminary data.</text>
</comment>
<evidence type="ECO:0000313" key="9">
    <source>
        <dbReference type="Proteomes" id="UP000036987"/>
    </source>
</evidence>
<evidence type="ECO:0000256" key="2">
    <source>
        <dbReference type="ARBA" id="ARBA00022448"/>
    </source>
</evidence>
<keyword evidence="3 6" id="KW-0732">Signal</keyword>
<sequence>MASYVVYGFLLAIAVMAVGCAAQSTPTPCTPFQLDDKPMYENCTTLGNSTLQWTYVVATGEFDTGFSIQSQVTDGWVAWGINSSPAGGMVGTQAIITVVVNGTRNATTYNITGAPVSTFIEGALDYPVSNISTSSDGNMVMIFAKWMLAPNTTMFNPTWQVGPAVDLVAHEFLPENLNAYAVNTTLVTDGSGDSPPMTPPMTPPTTEPSSATTFGSSMFCAVLLSTFVFL</sequence>
<gene>
    <name evidence="8" type="ORF">ZOSMA_56G00590</name>
</gene>
<protein>
    <recommendedName>
        <fullName evidence="7">DOMON domain-containing protein</fullName>
    </recommendedName>
</protein>
<feature type="region of interest" description="Disordered" evidence="5">
    <location>
        <begin position="188"/>
        <end position="210"/>
    </location>
</feature>
<dbReference type="Pfam" id="PF04526">
    <property type="entry name" value="DUF568"/>
    <property type="match status" value="1"/>
</dbReference>
<feature type="domain" description="DOMON" evidence="7">
    <location>
        <begin position="47"/>
        <end position="162"/>
    </location>
</feature>
<dbReference type="PANTHER" id="PTHR23130:SF199">
    <property type="entry name" value="CYTOCHROME B561 AND DOMON DOMAIN-CONTAINING PROTEIN"/>
    <property type="match status" value="1"/>
</dbReference>
<keyword evidence="2" id="KW-0813">Transport</keyword>
<keyword evidence="9" id="KW-1185">Reference proteome</keyword>
<dbReference type="OrthoDB" id="19261at2759"/>
<keyword evidence="4" id="KW-0472">Membrane</keyword>
<dbReference type="PROSITE" id="PS50836">
    <property type="entry name" value="DOMON"/>
    <property type="match status" value="1"/>
</dbReference>
<name>A0A0K9NW02_ZOSMR</name>
<dbReference type="EMBL" id="LFYR01001565">
    <property type="protein sequence ID" value="KMZ60828.1"/>
    <property type="molecule type" value="Genomic_DNA"/>
</dbReference>
<dbReference type="AlphaFoldDB" id="A0A0K9NW02"/>
<dbReference type="InterPro" id="IPR005018">
    <property type="entry name" value="DOMON_domain"/>
</dbReference>
<evidence type="ECO:0000256" key="3">
    <source>
        <dbReference type="ARBA" id="ARBA00022729"/>
    </source>
</evidence>
<evidence type="ECO:0000256" key="6">
    <source>
        <dbReference type="SAM" id="SignalP"/>
    </source>
</evidence>
<dbReference type="GO" id="GO:0016020">
    <property type="term" value="C:membrane"/>
    <property type="evidence" value="ECO:0007669"/>
    <property type="project" value="UniProtKB-SubCell"/>
</dbReference>
<dbReference type="PANTHER" id="PTHR23130">
    <property type="entry name" value="CYTOCHROME B561 AND DOMON DOMAIN-CONTAINING PROTEIN"/>
    <property type="match status" value="1"/>
</dbReference>
<feature type="chain" id="PRO_5005527378" description="DOMON domain-containing protein" evidence="6">
    <location>
        <begin position="23"/>
        <end position="230"/>
    </location>
</feature>
<reference evidence="9" key="1">
    <citation type="journal article" date="2016" name="Nature">
        <title>The genome of the seagrass Zostera marina reveals angiosperm adaptation to the sea.</title>
        <authorList>
            <person name="Olsen J.L."/>
            <person name="Rouze P."/>
            <person name="Verhelst B."/>
            <person name="Lin Y.-C."/>
            <person name="Bayer T."/>
            <person name="Collen J."/>
            <person name="Dattolo E."/>
            <person name="De Paoli E."/>
            <person name="Dittami S."/>
            <person name="Maumus F."/>
            <person name="Michel G."/>
            <person name="Kersting A."/>
            <person name="Lauritano C."/>
            <person name="Lohaus R."/>
            <person name="Toepel M."/>
            <person name="Tonon T."/>
            <person name="Vanneste K."/>
            <person name="Amirebrahimi M."/>
            <person name="Brakel J."/>
            <person name="Bostroem C."/>
            <person name="Chovatia M."/>
            <person name="Grimwood J."/>
            <person name="Jenkins J.W."/>
            <person name="Jueterbock A."/>
            <person name="Mraz A."/>
            <person name="Stam W.T."/>
            <person name="Tice H."/>
            <person name="Bornberg-Bauer E."/>
            <person name="Green P.J."/>
            <person name="Pearson G.A."/>
            <person name="Procaccini G."/>
            <person name="Duarte C.M."/>
            <person name="Schmutz J."/>
            <person name="Reusch T.B.H."/>
            <person name="Van de Peer Y."/>
        </authorList>
    </citation>
    <scope>NUCLEOTIDE SEQUENCE [LARGE SCALE GENOMIC DNA]</scope>
    <source>
        <strain evidence="9">cv. Finnish</strain>
    </source>
</reference>
<proteinExistence type="predicted"/>
<evidence type="ECO:0000256" key="4">
    <source>
        <dbReference type="ARBA" id="ARBA00023136"/>
    </source>
</evidence>
<feature type="compositionally biased region" description="Pro residues" evidence="5">
    <location>
        <begin position="196"/>
        <end position="206"/>
    </location>
</feature>
<organism evidence="8 9">
    <name type="scientific">Zostera marina</name>
    <name type="common">Eelgrass</name>
    <dbReference type="NCBI Taxonomy" id="29655"/>
    <lineage>
        <taxon>Eukaryota</taxon>
        <taxon>Viridiplantae</taxon>
        <taxon>Streptophyta</taxon>
        <taxon>Embryophyta</taxon>
        <taxon>Tracheophyta</taxon>
        <taxon>Spermatophyta</taxon>
        <taxon>Magnoliopsida</taxon>
        <taxon>Liliopsida</taxon>
        <taxon>Zosteraceae</taxon>
        <taxon>Zostera</taxon>
    </lineage>
</organism>
<dbReference type="InterPro" id="IPR045265">
    <property type="entry name" value="AIR12_DOMON"/>
</dbReference>
<comment type="subcellular location">
    <subcellularLocation>
        <location evidence="1">Membrane</location>
    </subcellularLocation>
</comment>